<dbReference type="InterPro" id="IPR000640">
    <property type="entry name" value="EFG_V-like"/>
</dbReference>
<name>A0A1G2G6L9_9BACT</name>
<dbReference type="Pfam" id="PF00679">
    <property type="entry name" value="EFG_C"/>
    <property type="match status" value="1"/>
</dbReference>
<evidence type="ECO:0000256" key="2">
    <source>
        <dbReference type="ARBA" id="ARBA00022741"/>
    </source>
</evidence>
<comment type="subcellular location">
    <subcellularLocation>
        <location evidence="6">Cell membrane</location>
        <topology evidence="6">Peripheral membrane protein</topology>
        <orientation evidence="6">Cytoplasmic side</orientation>
    </subcellularLocation>
</comment>
<dbReference type="InterPro" id="IPR005225">
    <property type="entry name" value="Small_GTP-bd"/>
</dbReference>
<dbReference type="GO" id="GO:0003924">
    <property type="term" value="F:GTPase activity"/>
    <property type="evidence" value="ECO:0007669"/>
    <property type="project" value="UniProtKB-UniRule"/>
</dbReference>
<gene>
    <name evidence="6" type="primary">lepA</name>
    <name evidence="8" type="ORF">A2756_00855</name>
</gene>
<dbReference type="GO" id="GO:0005525">
    <property type="term" value="F:GTP binding"/>
    <property type="evidence" value="ECO:0007669"/>
    <property type="project" value="UniProtKB-UniRule"/>
</dbReference>
<evidence type="ECO:0000256" key="1">
    <source>
        <dbReference type="ARBA" id="ARBA00005454"/>
    </source>
</evidence>
<dbReference type="InterPro" id="IPR006297">
    <property type="entry name" value="EF-4"/>
</dbReference>
<comment type="caution">
    <text evidence="8">The sequence shown here is derived from an EMBL/GenBank/DDBJ whole genome shotgun (WGS) entry which is preliminary data.</text>
</comment>
<reference evidence="8 9" key="1">
    <citation type="journal article" date="2016" name="Nat. Commun.">
        <title>Thousands of microbial genomes shed light on interconnected biogeochemical processes in an aquifer system.</title>
        <authorList>
            <person name="Anantharaman K."/>
            <person name="Brown C.T."/>
            <person name="Hug L.A."/>
            <person name="Sharon I."/>
            <person name="Castelle C.J."/>
            <person name="Probst A.J."/>
            <person name="Thomas B.C."/>
            <person name="Singh A."/>
            <person name="Wilkins M.J."/>
            <person name="Karaoz U."/>
            <person name="Brodie E.L."/>
            <person name="Williams K.H."/>
            <person name="Hubbard S.S."/>
            <person name="Banfield J.F."/>
        </authorList>
    </citation>
    <scope>NUCLEOTIDE SEQUENCE [LARGE SCALE GENOMIC DNA]</scope>
</reference>
<dbReference type="InterPro" id="IPR038363">
    <property type="entry name" value="LepA_C_sf"/>
</dbReference>
<dbReference type="InterPro" id="IPR035647">
    <property type="entry name" value="EFG_III/V"/>
</dbReference>
<protein>
    <recommendedName>
        <fullName evidence="6">Elongation factor 4</fullName>
        <shortName evidence="6">EF-4</shortName>
        <ecNumber evidence="6">3.6.5.n1</ecNumber>
    </recommendedName>
    <alternativeName>
        <fullName evidence="6">Ribosomal back-translocase LepA</fullName>
    </alternativeName>
</protein>
<dbReference type="EMBL" id="MHNL01000006">
    <property type="protein sequence ID" value="OGZ45551.1"/>
    <property type="molecule type" value="Genomic_DNA"/>
</dbReference>
<dbReference type="InterPro" id="IPR000795">
    <property type="entry name" value="T_Tr_GTP-bd_dom"/>
</dbReference>
<dbReference type="GO" id="GO:0045727">
    <property type="term" value="P:positive regulation of translation"/>
    <property type="evidence" value="ECO:0007669"/>
    <property type="project" value="UniProtKB-UniRule"/>
</dbReference>
<dbReference type="Pfam" id="PF03144">
    <property type="entry name" value="GTP_EFTU_D2"/>
    <property type="match status" value="1"/>
</dbReference>
<dbReference type="InterPro" id="IPR013842">
    <property type="entry name" value="LepA_CTD"/>
</dbReference>
<dbReference type="Proteomes" id="UP000177785">
    <property type="component" value="Unassembled WGS sequence"/>
</dbReference>
<sequence length="612" mass="67813">MQENQIRNFVIIAHIDHGKSTLADRLLEATKTIEARKMKPQLLDTMDLERERGITIKMQPVRMAYAVDGKPYTFNLIDTPGHIDFSYEVSRALAAVEGALLLVDATQGVQAQTLTNLYIAEQQGLVIIPVVNKIDSAEARREETVAEFVELLGVSPDSILQVSGKTGAGVLDLLRAIAERVPPPAKNPESDCVQFRALIFDSQYEMHRGIIAFVRVMSADVRRGDKVRLLASGAAFEVKEVGTFTPALQPAEVLRAGEVGYIVTAIKNPEDVKIGDTIAKVSELDRYSVAQLPGYKEPKPMVWASFFPEGEDQFEALREALGRLKLNDAALTFEVESSPIMGRSFKCGFLGMLHLEIVAERIRREFGLEVITTSPSVAYTLVYKDGREEVVSSPSKFPTRDKIAEVLEPWLKVELILPGRYLGEVLTLIDAHEGRVVATDSFGGASRLEGHASSERIRLGAEIPLREVVSDFFDSLKSVSSGYASMSYEDLGLRHAEVERMDILVADDPIPAFARILSRAKLQSAARASVAALKDILPRQLFTIKIQAMAEGRIVASEHIAALKKDVTGYLYGGDRSRKMKLWQKQKRGKERLKETGKVHIPPDVYLKMLKK</sequence>
<proteinExistence type="inferred from homology"/>
<evidence type="ECO:0000259" key="7">
    <source>
        <dbReference type="PROSITE" id="PS51722"/>
    </source>
</evidence>
<dbReference type="NCBIfam" id="TIGR00231">
    <property type="entry name" value="small_GTP"/>
    <property type="match status" value="1"/>
</dbReference>
<feature type="domain" description="Tr-type G" evidence="7">
    <location>
        <begin position="4"/>
        <end position="185"/>
    </location>
</feature>
<keyword evidence="8" id="KW-0251">Elongation factor</keyword>
<evidence type="ECO:0000256" key="6">
    <source>
        <dbReference type="HAMAP-Rule" id="MF_00071"/>
    </source>
</evidence>
<dbReference type="GO" id="GO:0043022">
    <property type="term" value="F:ribosome binding"/>
    <property type="evidence" value="ECO:0007669"/>
    <property type="project" value="UniProtKB-UniRule"/>
</dbReference>
<dbReference type="Gene3D" id="3.30.70.2570">
    <property type="entry name" value="Elongation factor 4, C-terminal domain"/>
    <property type="match status" value="1"/>
</dbReference>
<keyword evidence="3 6" id="KW-0378">Hydrolase</keyword>
<comment type="catalytic activity">
    <reaction evidence="6">
        <text>GTP + H2O = GDP + phosphate + H(+)</text>
        <dbReference type="Rhea" id="RHEA:19669"/>
        <dbReference type="ChEBI" id="CHEBI:15377"/>
        <dbReference type="ChEBI" id="CHEBI:15378"/>
        <dbReference type="ChEBI" id="CHEBI:37565"/>
        <dbReference type="ChEBI" id="CHEBI:43474"/>
        <dbReference type="ChEBI" id="CHEBI:58189"/>
        <dbReference type="EC" id="3.6.5.n1"/>
    </reaction>
</comment>
<dbReference type="CDD" id="cd01890">
    <property type="entry name" value="LepA"/>
    <property type="match status" value="1"/>
</dbReference>
<dbReference type="CDD" id="cd03699">
    <property type="entry name" value="EF4_II"/>
    <property type="match status" value="1"/>
</dbReference>
<accession>A0A1G2G6L9</accession>
<dbReference type="Gene3D" id="3.30.70.240">
    <property type="match status" value="1"/>
</dbReference>
<dbReference type="SUPFAM" id="SSF52540">
    <property type="entry name" value="P-loop containing nucleoside triphosphate hydrolases"/>
    <property type="match status" value="1"/>
</dbReference>
<dbReference type="Pfam" id="PF00009">
    <property type="entry name" value="GTP_EFTU"/>
    <property type="match status" value="1"/>
</dbReference>
<keyword evidence="5 6" id="KW-0342">GTP-binding</keyword>
<evidence type="ECO:0000313" key="9">
    <source>
        <dbReference type="Proteomes" id="UP000177785"/>
    </source>
</evidence>
<dbReference type="PANTHER" id="PTHR43512">
    <property type="entry name" value="TRANSLATION FACTOR GUF1-RELATED"/>
    <property type="match status" value="1"/>
</dbReference>
<organism evidence="8 9">
    <name type="scientific">Candidatus Ryanbacteria bacterium RIFCSPHIGHO2_01_FULL_48_27</name>
    <dbReference type="NCBI Taxonomy" id="1802115"/>
    <lineage>
        <taxon>Bacteria</taxon>
        <taxon>Candidatus Ryaniibacteriota</taxon>
    </lineage>
</organism>
<dbReference type="SUPFAM" id="SSF50447">
    <property type="entry name" value="Translation proteins"/>
    <property type="match status" value="1"/>
</dbReference>
<dbReference type="Gene3D" id="2.40.30.10">
    <property type="entry name" value="Translation factors"/>
    <property type="match status" value="1"/>
</dbReference>
<dbReference type="EC" id="3.6.5.n1" evidence="6"/>
<dbReference type="NCBIfam" id="TIGR01393">
    <property type="entry name" value="lepA"/>
    <property type="match status" value="1"/>
</dbReference>
<comment type="similarity">
    <text evidence="1 6">Belongs to the TRAFAC class translation factor GTPase superfamily. Classic translation factor GTPase family. LepA subfamily.</text>
</comment>
<keyword evidence="6" id="KW-0472">Membrane</keyword>
<dbReference type="GO" id="GO:0003746">
    <property type="term" value="F:translation elongation factor activity"/>
    <property type="evidence" value="ECO:0007669"/>
    <property type="project" value="UniProtKB-UniRule"/>
</dbReference>
<dbReference type="PROSITE" id="PS51722">
    <property type="entry name" value="G_TR_2"/>
    <property type="match status" value="1"/>
</dbReference>
<dbReference type="PANTHER" id="PTHR43512:SF4">
    <property type="entry name" value="TRANSLATION FACTOR GUF1 HOMOLOG, CHLOROPLASTIC"/>
    <property type="match status" value="1"/>
</dbReference>
<comment type="function">
    <text evidence="6">Required for accurate and efficient protein synthesis under certain stress conditions. May act as a fidelity factor of the translation reaction, by catalyzing a one-codon backward translocation of tRNAs on improperly translocated ribosomes. Back-translocation proceeds from a post-translocation (POST) complex to a pre-translocation (PRE) complex, thus giving elongation factor G a second chance to translocate the tRNAs correctly. Binds to ribosomes in a GTP-dependent manner.</text>
</comment>
<dbReference type="AlphaFoldDB" id="A0A1G2G6L9"/>
<evidence type="ECO:0000313" key="8">
    <source>
        <dbReference type="EMBL" id="OGZ45551.1"/>
    </source>
</evidence>
<dbReference type="GO" id="GO:0005886">
    <property type="term" value="C:plasma membrane"/>
    <property type="evidence" value="ECO:0007669"/>
    <property type="project" value="UniProtKB-SubCell"/>
</dbReference>
<dbReference type="STRING" id="1802115.A2756_00855"/>
<dbReference type="Pfam" id="PF06421">
    <property type="entry name" value="LepA_C"/>
    <property type="match status" value="1"/>
</dbReference>
<dbReference type="Gene3D" id="3.30.70.870">
    <property type="entry name" value="Elongation Factor G (Translational Gtpase), domain 3"/>
    <property type="match status" value="1"/>
</dbReference>
<dbReference type="SUPFAM" id="SSF54980">
    <property type="entry name" value="EF-G C-terminal domain-like"/>
    <property type="match status" value="2"/>
</dbReference>
<keyword evidence="6" id="KW-1003">Cell membrane</keyword>
<evidence type="ECO:0000256" key="3">
    <source>
        <dbReference type="ARBA" id="ARBA00022801"/>
    </source>
</evidence>
<dbReference type="InterPro" id="IPR031157">
    <property type="entry name" value="G_TR_CS"/>
</dbReference>
<keyword evidence="4 6" id="KW-0648">Protein biosynthesis</keyword>
<keyword evidence="2 6" id="KW-0547">Nucleotide-binding</keyword>
<evidence type="ECO:0000256" key="5">
    <source>
        <dbReference type="ARBA" id="ARBA00023134"/>
    </source>
</evidence>
<dbReference type="InterPro" id="IPR004161">
    <property type="entry name" value="EFTu-like_2"/>
</dbReference>
<dbReference type="InterPro" id="IPR009000">
    <property type="entry name" value="Transl_B-barrel_sf"/>
</dbReference>
<feature type="binding site" evidence="6">
    <location>
        <begin position="16"/>
        <end position="21"/>
    </location>
    <ligand>
        <name>GTP</name>
        <dbReference type="ChEBI" id="CHEBI:37565"/>
    </ligand>
</feature>
<feature type="binding site" evidence="6">
    <location>
        <begin position="132"/>
        <end position="135"/>
    </location>
    <ligand>
        <name>GTP</name>
        <dbReference type="ChEBI" id="CHEBI:37565"/>
    </ligand>
</feature>
<dbReference type="Gene3D" id="3.40.50.300">
    <property type="entry name" value="P-loop containing nucleotide triphosphate hydrolases"/>
    <property type="match status" value="1"/>
</dbReference>
<dbReference type="InterPro" id="IPR027417">
    <property type="entry name" value="P-loop_NTPase"/>
</dbReference>
<dbReference type="PRINTS" id="PR00315">
    <property type="entry name" value="ELONGATNFCT"/>
</dbReference>
<dbReference type="PROSITE" id="PS00301">
    <property type="entry name" value="G_TR_1"/>
    <property type="match status" value="1"/>
</dbReference>
<evidence type="ECO:0000256" key="4">
    <source>
        <dbReference type="ARBA" id="ARBA00022917"/>
    </source>
</evidence>
<dbReference type="FunFam" id="3.40.50.300:FF:000078">
    <property type="entry name" value="Elongation factor 4"/>
    <property type="match status" value="1"/>
</dbReference>
<dbReference type="FunFam" id="2.40.30.10:FF:000015">
    <property type="entry name" value="Translation factor GUF1, mitochondrial"/>
    <property type="match status" value="1"/>
</dbReference>
<dbReference type="HAMAP" id="MF_00071">
    <property type="entry name" value="LepA"/>
    <property type="match status" value="1"/>
</dbReference>